<comment type="caution">
    <text evidence="3">The sequence shown here is derived from an EMBL/GenBank/DDBJ whole genome shotgun (WGS) entry which is preliminary data.</text>
</comment>
<feature type="signal peptide" evidence="2">
    <location>
        <begin position="1"/>
        <end position="25"/>
    </location>
</feature>
<reference evidence="3 4" key="1">
    <citation type="submission" date="2022-01" db="EMBL/GenBank/DDBJ databases">
        <title>Collection of gut derived symbiotic bacterial strains cultured from healthy donors.</title>
        <authorList>
            <person name="Lin H."/>
            <person name="Kohout C."/>
            <person name="Waligurski E."/>
            <person name="Pamer E.G."/>
        </authorList>
    </citation>
    <scope>NUCLEOTIDE SEQUENCE [LARGE SCALE GENOMIC DNA]</scope>
    <source>
        <strain evidence="3 4">DFI.7.58</strain>
    </source>
</reference>
<evidence type="ECO:0000256" key="2">
    <source>
        <dbReference type="SAM" id="SignalP"/>
    </source>
</evidence>
<organism evidence="3 4">
    <name type="scientific">Anaeromassilibacillus senegalensis</name>
    <dbReference type="NCBI Taxonomy" id="1673717"/>
    <lineage>
        <taxon>Bacteria</taxon>
        <taxon>Bacillati</taxon>
        <taxon>Bacillota</taxon>
        <taxon>Clostridia</taxon>
        <taxon>Eubacteriales</taxon>
        <taxon>Acutalibacteraceae</taxon>
        <taxon>Anaeromassilibacillus</taxon>
    </lineage>
</organism>
<dbReference type="EMBL" id="JAKNHQ010000002">
    <property type="protein sequence ID" value="MCG4609764.1"/>
    <property type="molecule type" value="Genomic_DNA"/>
</dbReference>
<protein>
    <recommendedName>
        <fullName evidence="5">CARDB domain-containing protein</fullName>
    </recommendedName>
</protein>
<evidence type="ECO:0000313" key="3">
    <source>
        <dbReference type="EMBL" id="MCG4609764.1"/>
    </source>
</evidence>
<feature type="transmembrane region" description="Helical" evidence="1">
    <location>
        <begin position="575"/>
        <end position="595"/>
    </location>
</feature>
<evidence type="ECO:0000256" key="1">
    <source>
        <dbReference type="SAM" id="Phobius"/>
    </source>
</evidence>
<evidence type="ECO:0008006" key="5">
    <source>
        <dbReference type="Google" id="ProtNLM"/>
    </source>
</evidence>
<keyword evidence="1" id="KW-0812">Transmembrane</keyword>
<sequence>MNRFVKQGISLFTMLVLLSAMLASAAPVFAADEEYEPDPVVYSDKQTVSKNTPFEATFVFDHSNYSSSARVEEIEIDVSSVTSAISLGKKSYTTDKNEILWTNDTDIELPTSSDDDGTTRVDFGYQLTIPEKYMKRVNDKAGTLRFKISYYDKNGSRINSFTVQKTIFDPVGDGTSSDEEEEEDKPILTVTSYSTDPASGIKEGDAFNLKVTVKNNSSVACNNIVAAFDNANAPEITMRGAMDTLYIDSLPAQATATLTYPLVCEAKMESKSYPLSIKFTSSDLAADASVAPRMFIPVTGTKVSTEEEASSNSSVPQIIIESYDYGGMAVTGGTEFMLTMNFRNTSPDIAIENLKMTVSSAPDGDEGVVAFTPSRSSNTFFIQNVKGGGSFQEQIALYPKVDAAPKSYGVTVDYTYEAVVDGVRKADLKGTETISIPLTQPDRFEINQVDLFGPIYMGDQGQLSISYVNKGKSTIFNLAVDLEGNFTSEDMSTYIGNVNSGTGDSFEASLMPMDVGTMAGTATFTYEDANGETKEIKKEFSCDVIPLPADMGGVVPEGDIPVDGDPSATAGPPTWAIGLTVGGGALLLIVILVFIRKKLKARKLRMLEAEDDYDDDPLDGSK</sequence>
<accession>A0ABS9MH67</accession>
<evidence type="ECO:0000313" key="4">
    <source>
        <dbReference type="Proteomes" id="UP001298681"/>
    </source>
</evidence>
<dbReference type="Proteomes" id="UP001298681">
    <property type="component" value="Unassembled WGS sequence"/>
</dbReference>
<keyword evidence="2" id="KW-0732">Signal</keyword>
<proteinExistence type="predicted"/>
<keyword evidence="4" id="KW-1185">Reference proteome</keyword>
<name>A0ABS9MH67_9FIRM</name>
<dbReference type="RefSeq" id="WP_087229230.1">
    <property type="nucleotide sequence ID" value="NZ_JAKNHQ010000002.1"/>
</dbReference>
<feature type="chain" id="PRO_5046155403" description="CARDB domain-containing protein" evidence="2">
    <location>
        <begin position="26"/>
        <end position="622"/>
    </location>
</feature>
<keyword evidence="1" id="KW-1133">Transmembrane helix</keyword>
<gene>
    <name evidence="3" type="ORF">L0P57_02240</name>
</gene>
<keyword evidence="1" id="KW-0472">Membrane</keyword>
<dbReference type="Gene3D" id="2.60.40.10">
    <property type="entry name" value="Immunoglobulins"/>
    <property type="match status" value="1"/>
</dbReference>
<dbReference type="InterPro" id="IPR013783">
    <property type="entry name" value="Ig-like_fold"/>
</dbReference>